<protein>
    <submittedName>
        <fullName evidence="2">Alpha-galactosidase</fullName>
    </submittedName>
</protein>
<dbReference type="InterPro" id="IPR038417">
    <property type="entry name" value="Alpga-gal_N_sf"/>
</dbReference>
<accession>A0ABY5V2Q1</accession>
<dbReference type="Gene3D" id="2.70.98.60">
    <property type="entry name" value="alpha-galactosidase from lactobacil brevis"/>
    <property type="match status" value="1"/>
</dbReference>
<sequence>MKPFFRTFFSLVLLALAPVLAGAQVTVRMSDDPVDVARWIETRFGKGQIPPFSFVYGGKHSSALLPRWSYSSTKLESDDPDRIEYLYAYTDRSTGLKVECRVKGYPSFHAVEWVLNFTQTGKKDTPILEDVRVTDFRMTYPHSGEVIVHHAEGNHITKNDFAPHSTPLVAGETFAMMPEGGRSSQGQFLPFFNIQTPGGQGVVVAIGWTGTWFADIDKVGDRGFALRSGMKTMRLYLHPDESIRTPSIGLLFWQGDDRMVGNNAFRRFVRVHQARKVDGKPATYPLSFSFNYRDPAPCTEYSCLTADWAIAMVNRYKRFELVPDVFWLDAGWTAGASDYRNGKSWANTNGNWTIDSTRFPEGLRPVADAVHKAGAKFMVWFEPERVVKGTQWAVDYPQWMLDKELPATDKSESRDWLLFDMGNTEAREWLQEYIGDMIEQNGIDYYRQDFNMEPDKYWARYDEPDRIGMKEIRHIEGLYAFWDYLLERFPGLLIDNCASGGRRLDLETIKRSAPLWRSDYYHYDDPDGYQCHNFGLSFFLPFHGTGILQTDPYSFRSSMSSALICNWKITEPNVSFFDMQARIDEYRRVRDYFLEDYYPLTELEGTTRDDIWLAYQYDRPSDGTGIVVAFRRAACPDPALTVRLSGIDASRNYSVYNFDTGESVTVPGAELASGYVLTLPEPRGSMLLRYKLAE</sequence>
<dbReference type="SUPFAM" id="SSF51445">
    <property type="entry name" value="(Trans)glycosidases"/>
    <property type="match status" value="1"/>
</dbReference>
<evidence type="ECO:0000256" key="1">
    <source>
        <dbReference type="SAM" id="SignalP"/>
    </source>
</evidence>
<dbReference type="PRINTS" id="PR00743">
    <property type="entry name" value="GLHYDRLASE36"/>
</dbReference>
<keyword evidence="3" id="KW-1185">Reference proteome</keyword>
<dbReference type="RefSeq" id="WP_019244638.1">
    <property type="nucleotide sequence ID" value="NZ_CAPH01000001.1"/>
</dbReference>
<feature type="chain" id="PRO_5045779234" evidence="1">
    <location>
        <begin position="22"/>
        <end position="694"/>
    </location>
</feature>
<feature type="signal peptide" evidence="1">
    <location>
        <begin position="1"/>
        <end position="21"/>
    </location>
</feature>
<dbReference type="CDD" id="cd14791">
    <property type="entry name" value="GH36"/>
    <property type="match status" value="1"/>
</dbReference>
<proteinExistence type="predicted"/>
<evidence type="ECO:0000313" key="3">
    <source>
        <dbReference type="Proteomes" id="UP001059295"/>
    </source>
</evidence>
<reference evidence="2" key="1">
    <citation type="journal article" date="2022" name="Cell">
        <title>Design, construction, and in vivo augmentation of a complex gut microbiome.</title>
        <authorList>
            <person name="Cheng A.G."/>
            <person name="Ho P.Y."/>
            <person name="Aranda-Diaz A."/>
            <person name="Jain S."/>
            <person name="Yu F.B."/>
            <person name="Meng X."/>
            <person name="Wang M."/>
            <person name="Iakiviak M."/>
            <person name="Nagashima K."/>
            <person name="Zhao A."/>
            <person name="Murugkar P."/>
            <person name="Patil A."/>
            <person name="Atabakhsh K."/>
            <person name="Weakley A."/>
            <person name="Yan J."/>
            <person name="Brumbaugh A.R."/>
            <person name="Higginbottom S."/>
            <person name="Dimas A."/>
            <person name="Shiver A.L."/>
            <person name="Deutschbauer A."/>
            <person name="Neff N."/>
            <person name="Sonnenburg J.L."/>
            <person name="Huang K.C."/>
            <person name="Fischbach M.A."/>
        </authorList>
    </citation>
    <scope>NUCLEOTIDE SEQUENCE</scope>
    <source>
        <strain evidence="2">AP11</strain>
    </source>
</reference>
<dbReference type="InterPro" id="IPR002252">
    <property type="entry name" value="Glyco_hydro_36"/>
</dbReference>
<gene>
    <name evidence="2" type="ORF">NQ491_03805</name>
</gene>
<dbReference type="InterPro" id="IPR017853">
    <property type="entry name" value="GH"/>
</dbReference>
<organism evidence="2 3">
    <name type="scientific">Alistipes ihumii AP11</name>
    <dbReference type="NCBI Taxonomy" id="1211813"/>
    <lineage>
        <taxon>Bacteria</taxon>
        <taxon>Pseudomonadati</taxon>
        <taxon>Bacteroidota</taxon>
        <taxon>Bacteroidia</taxon>
        <taxon>Bacteroidales</taxon>
        <taxon>Rikenellaceae</taxon>
        <taxon>Alistipes</taxon>
    </lineage>
</organism>
<dbReference type="EMBL" id="CP102294">
    <property type="protein sequence ID" value="UWN57914.1"/>
    <property type="molecule type" value="Genomic_DNA"/>
</dbReference>
<dbReference type="Pfam" id="PF02065">
    <property type="entry name" value="Melibiase"/>
    <property type="match status" value="1"/>
</dbReference>
<keyword evidence="1" id="KW-0732">Signal</keyword>
<dbReference type="InterPro" id="IPR013785">
    <property type="entry name" value="Aldolase_TIM"/>
</dbReference>
<evidence type="ECO:0000313" key="2">
    <source>
        <dbReference type="EMBL" id="UWN57914.1"/>
    </source>
</evidence>
<dbReference type="GeneID" id="82890829"/>
<dbReference type="Proteomes" id="UP001059295">
    <property type="component" value="Chromosome"/>
</dbReference>
<name>A0ABY5V2Q1_9BACT</name>
<dbReference type="Gene3D" id="3.20.20.70">
    <property type="entry name" value="Aldolase class I"/>
    <property type="match status" value="1"/>
</dbReference>